<dbReference type="Pfam" id="PF17619">
    <property type="entry name" value="SCVP"/>
    <property type="match status" value="1"/>
</dbReference>
<evidence type="ECO:0000313" key="3">
    <source>
        <dbReference type="Proteomes" id="UP000046392"/>
    </source>
</evidence>
<organism evidence="3 4">
    <name type="scientific">Strongyloides papillosus</name>
    <name type="common">Intestinal threadworm</name>
    <dbReference type="NCBI Taxonomy" id="174720"/>
    <lineage>
        <taxon>Eukaryota</taxon>
        <taxon>Metazoa</taxon>
        <taxon>Ecdysozoa</taxon>
        <taxon>Nematoda</taxon>
        <taxon>Chromadorea</taxon>
        <taxon>Rhabditida</taxon>
        <taxon>Tylenchina</taxon>
        <taxon>Panagrolaimomorpha</taxon>
        <taxon>Strongyloidoidea</taxon>
        <taxon>Strongyloididae</taxon>
        <taxon>Strongyloides</taxon>
    </lineage>
</organism>
<evidence type="ECO:0000313" key="4">
    <source>
        <dbReference type="WBParaSite" id="SPAL_0000732400.1"/>
    </source>
</evidence>
<name>A0A0N5BN45_STREA</name>
<dbReference type="InterPro" id="IPR035126">
    <property type="entry name" value="SCVP"/>
</dbReference>
<evidence type="ECO:0000256" key="2">
    <source>
        <dbReference type="SAM" id="SignalP"/>
    </source>
</evidence>
<dbReference type="AlphaFoldDB" id="A0A0N5BN45"/>
<feature type="chain" id="PRO_5005894756" evidence="2">
    <location>
        <begin position="18"/>
        <end position="384"/>
    </location>
</feature>
<proteinExistence type="predicted"/>
<keyword evidence="2" id="KW-0732">Signal</keyword>
<protein>
    <submittedName>
        <fullName evidence="4">Astacin domain-containing protein</fullName>
    </submittedName>
</protein>
<dbReference type="Proteomes" id="UP000046392">
    <property type="component" value="Unplaced"/>
</dbReference>
<accession>A0A0N5BN45</accession>
<keyword evidence="3" id="KW-1185">Reference proteome</keyword>
<sequence length="384" mass="44199">MILRSLLFCIFILFTISRKVYLCGTSPNLSSQLSLAPLTRGISRMNSAIMRGASLLKGDYDEFEAIDDDPIPEGEDNMFSENAKKDNIPEGEVEATTISVFKQTPINYTILKDELEMINRTKSLINLFEEKARNLYESAERNIEINKDLLKNNCSEYNSQVLNKTTTPSSEIKSKTTLEKSFINGKDIKKMTEEEWEKERARQRLEEEKLIEERTREFANERMMAEGRKNINTKIDNEESSGMEDTQLVSTTPLSTTLFNTKSSRSTKITRKHHNPERCNDGYVIAITNKPYSEILVPLHRAEMSSELRSLESYVKRRLISWGQYTSYPMNYKGFFSQKYVMKNPKECKGLEKFTKKAVSYGIFMEAGIFQCKCGTIKTISKVH</sequence>
<dbReference type="WBParaSite" id="SPAL_0000732400.1">
    <property type="protein sequence ID" value="SPAL_0000732400.1"/>
    <property type="gene ID" value="SPAL_0000732400"/>
</dbReference>
<feature type="signal peptide" evidence="2">
    <location>
        <begin position="1"/>
        <end position="17"/>
    </location>
</feature>
<keyword evidence="1" id="KW-0175">Coiled coil</keyword>
<reference evidence="4" key="1">
    <citation type="submission" date="2017-02" db="UniProtKB">
        <authorList>
            <consortium name="WormBaseParasite"/>
        </authorList>
    </citation>
    <scope>IDENTIFICATION</scope>
</reference>
<feature type="coiled-coil region" evidence="1">
    <location>
        <begin position="188"/>
        <end position="222"/>
    </location>
</feature>
<evidence type="ECO:0000256" key="1">
    <source>
        <dbReference type="SAM" id="Coils"/>
    </source>
</evidence>